<dbReference type="PATRIC" id="fig|1839936.3.peg.1616"/>
<evidence type="ECO:0000256" key="1">
    <source>
        <dbReference type="ARBA" id="ARBA00006611"/>
    </source>
</evidence>
<dbReference type="CDD" id="cd01130">
    <property type="entry name" value="VirB11-like_ATPase"/>
    <property type="match status" value="1"/>
</dbReference>
<feature type="domain" description="Bacterial type II secretion system protein E" evidence="2">
    <location>
        <begin position="134"/>
        <end position="381"/>
    </location>
</feature>
<dbReference type="InterPro" id="IPR001482">
    <property type="entry name" value="T2SS/T4SS_dom"/>
</dbReference>
<dbReference type="Gene3D" id="3.40.50.300">
    <property type="entry name" value="P-loop containing nucleotide triphosphate hydrolases"/>
    <property type="match status" value="1"/>
</dbReference>
<dbReference type="GO" id="GO:0016887">
    <property type="term" value="F:ATP hydrolysis activity"/>
    <property type="evidence" value="ECO:0007669"/>
    <property type="project" value="InterPro"/>
</dbReference>
<dbReference type="STRING" id="1839936.SBU_001589"/>
<organism evidence="3 4">
    <name type="scientific">Candidatus Syntropharchaeum butanivorans</name>
    <dbReference type="NCBI Taxonomy" id="1839936"/>
    <lineage>
        <taxon>Archaea</taxon>
        <taxon>Methanobacteriati</taxon>
        <taxon>Methanobacteriota</taxon>
        <taxon>Stenosarchaea group</taxon>
        <taxon>Methanomicrobia</taxon>
        <taxon>Methanosarcinales</taxon>
        <taxon>ANME-2 cluster</taxon>
        <taxon>Candidatus Syntropharchaeum</taxon>
    </lineage>
</organism>
<proteinExistence type="inferred from homology"/>
<evidence type="ECO:0000313" key="3">
    <source>
        <dbReference type="EMBL" id="OFV65494.1"/>
    </source>
</evidence>
<evidence type="ECO:0000259" key="2">
    <source>
        <dbReference type="Pfam" id="PF00437"/>
    </source>
</evidence>
<name>A0A1F2P2S1_9EURY</name>
<dbReference type="Proteomes" id="UP000185779">
    <property type="component" value="Unassembled WGS sequence"/>
</dbReference>
<dbReference type="PANTHER" id="PTHR30486:SF6">
    <property type="entry name" value="TYPE IV PILUS RETRACTATION ATPASE PILT"/>
    <property type="match status" value="1"/>
</dbReference>
<evidence type="ECO:0000313" key="4">
    <source>
        <dbReference type="Proteomes" id="UP000185779"/>
    </source>
</evidence>
<dbReference type="Pfam" id="PF00437">
    <property type="entry name" value="T2SSE"/>
    <property type="match status" value="1"/>
</dbReference>
<dbReference type="PANTHER" id="PTHR30486">
    <property type="entry name" value="TWITCHING MOTILITY PROTEIN PILT"/>
    <property type="match status" value="1"/>
</dbReference>
<dbReference type="AlphaFoldDB" id="A0A1F2P2S1"/>
<keyword evidence="4" id="KW-1185">Reference proteome</keyword>
<gene>
    <name evidence="3" type="ORF">SBU_001589</name>
</gene>
<dbReference type="Gene3D" id="3.30.450.370">
    <property type="match status" value="1"/>
</dbReference>
<reference evidence="3" key="1">
    <citation type="submission" date="2016-05" db="EMBL/GenBank/DDBJ databases">
        <title>Microbial consortia oxidize butane by reversing methanogenesis.</title>
        <authorList>
            <person name="Laso-Perez R."/>
            <person name="Richter M."/>
            <person name="Wegener G."/>
            <person name="Musat F."/>
        </authorList>
    </citation>
    <scope>NUCLEOTIDE SEQUENCE [LARGE SCALE GENOMIC DNA]</scope>
    <source>
        <strain evidence="3">BOX1</strain>
    </source>
</reference>
<protein>
    <submittedName>
        <fullName evidence="3">Type II secretion system protein E</fullName>
    </submittedName>
</protein>
<dbReference type="Gene3D" id="1.10.390.40">
    <property type="match status" value="1"/>
</dbReference>
<dbReference type="InterPro" id="IPR027417">
    <property type="entry name" value="P-loop_NTPase"/>
</dbReference>
<comment type="caution">
    <text evidence="3">The sequence shown here is derived from an EMBL/GenBank/DDBJ whole genome shotgun (WGS) entry which is preliminary data.</text>
</comment>
<comment type="similarity">
    <text evidence="1">Belongs to the GSP E family.</text>
</comment>
<dbReference type="InterPro" id="IPR050921">
    <property type="entry name" value="T4SS_GSP_E_ATPase"/>
</dbReference>
<dbReference type="EMBL" id="LYOR01000013">
    <property type="protein sequence ID" value="OFV65494.1"/>
    <property type="molecule type" value="Genomic_DNA"/>
</dbReference>
<accession>A0A1F2P2S1</accession>
<sequence length="493" mass="56616">MVYRLNGGSYAHIWYEEGEKRLRYDVIEPELDERFKKILDSLKRLMFLVLDAKPPEVEDVSSYLQERFEYILSQYEVDLTYYEKRRLIYYLIRDMAYYERITPLLDDPHIEDISCNGLGIPIYVYHRLFGSMRTNILFEDEKELDSLTIRIAQRCGRHISISMPLLDAALPEGSRVSLTLSKEVTMRGSTTSIRKFRIEPITPPMLTAIGSISPQMLAYLWILIENKSSILVAGEVATGKTTLLNAFSLFIPPDMKIISIEDTPEIQLPHENWIPAITRSGFGASIISGISGISGLGMRRRGEITMLDLLKSSLRQRPDYVILGEVRGEEATVLFQAIATGHLALTTMHGSSPRAIIQRLESPPMNIPPVMIDSLNCICMQARIKYQDKMVRRTTLITEVVGYDFERDEVRINDLFRWNPSDDSFEFSGKSHLLERIAYYAGLEPEDVYAELERRARVIEWLADSGITETFELSRIVAEYYHNPDDVLARMEE</sequence>
<dbReference type="SUPFAM" id="SSF52540">
    <property type="entry name" value="P-loop containing nucleoside triphosphate hydrolases"/>
    <property type="match status" value="1"/>
</dbReference>